<keyword evidence="2" id="KW-1133">Transmembrane helix</keyword>
<feature type="compositionally biased region" description="Polar residues" evidence="1">
    <location>
        <begin position="404"/>
        <end position="420"/>
    </location>
</feature>
<feature type="compositionally biased region" description="Low complexity" evidence="1">
    <location>
        <begin position="343"/>
        <end position="361"/>
    </location>
</feature>
<dbReference type="PANTHER" id="PTHR46563:SF4">
    <property type="entry name" value="ASPARTYL_ASPARAGINYL BETA-HYDROXYLASE ISOFORM X1"/>
    <property type="match status" value="1"/>
</dbReference>
<keyword evidence="2" id="KW-0472">Membrane</keyword>
<keyword evidence="4" id="KW-1185">Reference proteome</keyword>
<comment type="caution">
    <text evidence="3">The sequence shown here is derived from an EMBL/GenBank/DDBJ whole genome shotgun (WGS) entry which is preliminary data.</text>
</comment>
<gene>
    <name evidence="3" type="ORF">QBC33DRAFT_125639</name>
</gene>
<feature type="compositionally biased region" description="Gly residues" evidence="1">
    <location>
        <begin position="122"/>
        <end position="142"/>
    </location>
</feature>
<proteinExistence type="predicted"/>
<evidence type="ECO:0008006" key="5">
    <source>
        <dbReference type="Google" id="ProtNLM"/>
    </source>
</evidence>
<dbReference type="EMBL" id="MU839014">
    <property type="protein sequence ID" value="KAK1765623.1"/>
    <property type="molecule type" value="Genomic_DNA"/>
</dbReference>
<sequence length="663" mass="72942">MSQQPPPPPPPPPHGDNPKTTSGGPNLPKGKYDIFIIPEHSAGSGFLYLPSLKPNINSFVAGFACALACVVVFQSMAPALQTWWANFQGMGNMGVFLLMVAIGMGAWSLGRQQGDGVNGESQGRGGTSGGGHGGGGTGGFGGANAHSSPPPNTGPPPNQQAPPPPPPPQGEPPRTERPKSSWQQAPPQPGTARTETPKNSWEKAREETRKREEERKAKEAEQKRKEETARRLREMREREAREREQREKESRERAAKDRERTQQETRERELREKELRERLEREAREKVEREMRERQERERKEREAKERAERLRKEEEEAKIRKGSTYAFSSVGERTSMWPNGRPPAASSQPASPAGAGKAASTTTPNGAKRPPAPTAKSTAGTEEEYSYRPYDSPRKPAHKKSVSDFSEASWTPSQSTARTTPPPSMRTPYTTKDPDKIVIKAVYGYMNQFAKTPASQLISGTGTVTDGLILRITTEGLFIDDDVRGVAQREWDVKAWTLKLVEVWCPTHTLNSASNNPGATPTNHPFFKTMPGTRRAAERGAPKTLIGDDADEYLVDLLRACKDRCRLGLCSSSSSSSAPSVSGSSNSHNKAGEWKAKGLHLLRATIRDQEGKRYLFVLSEEESWKVAVGLQRLRRGTQIRALGVAGFSGLDARNMLETLGWG</sequence>
<feature type="compositionally biased region" description="Pro residues" evidence="1">
    <location>
        <begin position="1"/>
        <end position="15"/>
    </location>
</feature>
<dbReference type="Proteomes" id="UP001244011">
    <property type="component" value="Unassembled WGS sequence"/>
</dbReference>
<feature type="transmembrane region" description="Helical" evidence="2">
    <location>
        <begin position="89"/>
        <end position="109"/>
    </location>
</feature>
<feature type="region of interest" description="Disordered" evidence="1">
    <location>
        <begin position="1"/>
        <end position="25"/>
    </location>
</feature>
<dbReference type="GeneID" id="85305203"/>
<reference evidence="3" key="1">
    <citation type="submission" date="2023-06" db="EMBL/GenBank/DDBJ databases">
        <title>Genome-scale phylogeny and comparative genomics of the fungal order Sordariales.</title>
        <authorList>
            <consortium name="Lawrence Berkeley National Laboratory"/>
            <person name="Hensen N."/>
            <person name="Bonometti L."/>
            <person name="Westerberg I."/>
            <person name="Brannstrom I.O."/>
            <person name="Guillou S."/>
            <person name="Cros-Aarteil S."/>
            <person name="Calhoun S."/>
            <person name="Haridas S."/>
            <person name="Kuo A."/>
            <person name="Mondo S."/>
            <person name="Pangilinan J."/>
            <person name="Riley R."/>
            <person name="Labutti K."/>
            <person name="Andreopoulos B."/>
            <person name="Lipzen A."/>
            <person name="Chen C."/>
            <person name="Yanf M."/>
            <person name="Daum C."/>
            <person name="Ng V."/>
            <person name="Clum A."/>
            <person name="Steindorff A."/>
            <person name="Ohm R."/>
            <person name="Martin F."/>
            <person name="Silar P."/>
            <person name="Natvig D."/>
            <person name="Lalanne C."/>
            <person name="Gautier V."/>
            <person name="Ament-Velasquez S.L."/>
            <person name="Kruys A."/>
            <person name="Hutchinson M.I."/>
            <person name="Powell A.J."/>
            <person name="Barry K."/>
            <person name="Miller A.N."/>
            <person name="Grigoriev I.V."/>
            <person name="Debuchy R."/>
            <person name="Gladieux P."/>
            <person name="Thoren M.H."/>
            <person name="Johannesson H."/>
        </authorList>
    </citation>
    <scope>NUCLEOTIDE SEQUENCE</scope>
    <source>
        <strain evidence="3">8032-3</strain>
    </source>
</reference>
<protein>
    <recommendedName>
        <fullName evidence="5">Trans-sialidase-like protein</fullName>
    </recommendedName>
</protein>
<name>A0AAJ0BW95_9PEZI</name>
<feature type="compositionally biased region" description="Low complexity" evidence="1">
    <location>
        <begin position="572"/>
        <end position="588"/>
    </location>
</feature>
<feature type="compositionally biased region" description="Polar residues" evidence="1">
    <location>
        <begin position="180"/>
        <end position="199"/>
    </location>
</feature>
<feature type="compositionally biased region" description="Pro residues" evidence="1">
    <location>
        <begin position="148"/>
        <end position="171"/>
    </location>
</feature>
<dbReference type="PANTHER" id="PTHR46563">
    <property type="entry name" value="RING-TYPE DOMAIN-CONTAINING PROTEIN"/>
    <property type="match status" value="1"/>
</dbReference>
<dbReference type="RefSeq" id="XP_060281836.1">
    <property type="nucleotide sequence ID" value="XM_060422016.1"/>
</dbReference>
<feature type="compositionally biased region" description="Basic and acidic residues" evidence="1">
    <location>
        <begin position="200"/>
        <end position="320"/>
    </location>
</feature>
<keyword evidence="2" id="KW-0812">Transmembrane</keyword>
<evidence type="ECO:0000256" key="2">
    <source>
        <dbReference type="SAM" id="Phobius"/>
    </source>
</evidence>
<feature type="region of interest" description="Disordered" evidence="1">
    <location>
        <begin position="570"/>
        <end position="591"/>
    </location>
</feature>
<feature type="region of interest" description="Disordered" evidence="1">
    <location>
        <begin position="113"/>
        <end position="433"/>
    </location>
</feature>
<evidence type="ECO:0000313" key="4">
    <source>
        <dbReference type="Proteomes" id="UP001244011"/>
    </source>
</evidence>
<organism evidence="3 4">
    <name type="scientific">Phialemonium atrogriseum</name>
    <dbReference type="NCBI Taxonomy" id="1093897"/>
    <lineage>
        <taxon>Eukaryota</taxon>
        <taxon>Fungi</taxon>
        <taxon>Dikarya</taxon>
        <taxon>Ascomycota</taxon>
        <taxon>Pezizomycotina</taxon>
        <taxon>Sordariomycetes</taxon>
        <taxon>Sordariomycetidae</taxon>
        <taxon>Cephalothecales</taxon>
        <taxon>Cephalothecaceae</taxon>
        <taxon>Phialemonium</taxon>
    </lineage>
</organism>
<dbReference type="AlphaFoldDB" id="A0AAJ0BW95"/>
<evidence type="ECO:0000313" key="3">
    <source>
        <dbReference type="EMBL" id="KAK1765623.1"/>
    </source>
</evidence>
<evidence type="ECO:0000256" key="1">
    <source>
        <dbReference type="SAM" id="MobiDB-lite"/>
    </source>
</evidence>
<accession>A0AAJ0BW95</accession>
<feature type="transmembrane region" description="Helical" evidence="2">
    <location>
        <begin position="56"/>
        <end position="77"/>
    </location>
</feature>